<dbReference type="InterPro" id="IPR006336">
    <property type="entry name" value="GCS2"/>
</dbReference>
<dbReference type="Pfam" id="PF04107">
    <property type="entry name" value="GCS2"/>
    <property type="match status" value="1"/>
</dbReference>
<comment type="function">
    <text evidence="10">Catalyzes the synthesis of gamma-glutamylcysteine (gamma-GC).</text>
</comment>
<evidence type="ECO:0000256" key="8">
    <source>
        <dbReference type="ARBA" id="ARBA00022946"/>
    </source>
</evidence>
<dbReference type="Gene3D" id="3.30.590.20">
    <property type="match status" value="1"/>
</dbReference>
<evidence type="ECO:0000256" key="2">
    <source>
        <dbReference type="ARBA" id="ARBA00010253"/>
    </source>
</evidence>
<evidence type="ECO:0000256" key="4">
    <source>
        <dbReference type="ARBA" id="ARBA00022598"/>
    </source>
</evidence>
<dbReference type="NCBIfam" id="TIGR01436">
    <property type="entry name" value="glu_cys_lig_pln"/>
    <property type="match status" value="1"/>
</dbReference>
<dbReference type="EMBL" id="CP118247">
    <property type="protein sequence ID" value="WDR06566.1"/>
    <property type="molecule type" value="Genomic_DNA"/>
</dbReference>
<dbReference type="PANTHER" id="PTHR34378">
    <property type="entry name" value="GLUTAMATE--CYSTEINE LIGASE, CHLOROPLASTIC"/>
    <property type="match status" value="1"/>
</dbReference>
<dbReference type="InterPro" id="IPR011556">
    <property type="entry name" value="Glut_cys_lig_pln_type"/>
</dbReference>
<dbReference type="PANTHER" id="PTHR34378:SF1">
    <property type="entry name" value="GLUTAMATE--CYSTEINE LIGASE, CHLOROPLASTIC"/>
    <property type="match status" value="1"/>
</dbReference>
<comment type="similarity">
    <text evidence="2">Belongs to the carboxylate-amine ligase family. Glutamate--cysteine ligase type 2 subfamily.</text>
</comment>
<evidence type="ECO:0000256" key="10">
    <source>
        <dbReference type="PIRNR" id="PIRNR017901"/>
    </source>
</evidence>
<dbReference type="InterPro" id="IPR014746">
    <property type="entry name" value="Gln_synth/guanido_kin_cat_dom"/>
</dbReference>
<keyword evidence="4 10" id="KW-0436">Ligase</keyword>
<keyword evidence="12" id="KW-1185">Reference proteome</keyword>
<accession>A0ABY7YZ07</accession>
<dbReference type="PIRSF" id="PIRSF017901">
    <property type="entry name" value="GCL"/>
    <property type="match status" value="1"/>
</dbReference>
<evidence type="ECO:0000256" key="9">
    <source>
        <dbReference type="ARBA" id="ARBA00023157"/>
    </source>
</evidence>
<keyword evidence="6 10" id="KW-0547">Nucleotide-binding</keyword>
<comment type="pathway">
    <text evidence="1">Sulfur metabolism; glutathione biosynthesis; glutathione from L-cysteine and L-glutamate: step 1/2.</text>
</comment>
<keyword evidence="9" id="KW-1015">Disulfide bond</keyword>
<keyword evidence="5" id="KW-0317">Glutathione biosynthesis</keyword>
<keyword evidence="8" id="KW-0809">Transit peptide</keyword>
<comment type="similarity">
    <text evidence="10">Belongs to the glutamate--cysteine ligase type 2 family. EgtA subfamily.</text>
</comment>
<keyword evidence="7 10" id="KW-0067">ATP-binding</keyword>
<evidence type="ECO:0000256" key="3">
    <source>
        <dbReference type="ARBA" id="ARBA00011153"/>
    </source>
</evidence>
<dbReference type="RefSeq" id="WP_282212079.1">
    <property type="nucleotide sequence ID" value="NZ_CP118247.1"/>
</dbReference>
<dbReference type="EC" id="6.3.2.2" evidence="10"/>
<dbReference type="Proteomes" id="UP001222118">
    <property type="component" value="Chromosome"/>
</dbReference>
<evidence type="ECO:0000256" key="6">
    <source>
        <dbReference type="ARBA" id="ARBA00022741"/>
    </source>
</evidence>
<comment type="catalytic activity">
    <reaction evidence="10">
        <text>L-cysteine + L-glutamate + ATP = gamma-L-glutamyl-L-cysteine + ADP + phosphate + H(+)</text>
        <dbReference type="Rhea" id="RHEA:13285"/>
        <dbReference type="ChEBI" id="CHEBI:15378"/>
        <dbReference type="ChEBI" id="CHEBI:29985"/>
        <dbReference type="ChEBI" id="CHEBI:30616"/>
        <dbReference type="ChEBI" id="CHEBI:35235"/>
        <dbReference type="ChEBI" id="CHEBI:43474"/>
        <dbReference type="ChEBI" id="CHEBI:58173"/>
        <dbReference type="ChEBI" id="CHEBI:456216"/>
        <dbReference type="EC" id="6.3.2.2"/>
    </reaction>
</comment>
<dbReference type="SUPFAM" id="SSF55931">
    <property type="entry name" value="Glutamine synthetase/guanido kinase"/>
    <property type="match status" value="1"/>
</dbReference>
<organism evidence="11 12">
    <name type="scientific">Devosia rhodophyticola</name>
    <dbReference type="NCBI Taxonomy" id="3026423"/>
    <lineage>
        <taxon>Bacteria</taxon>
        <taxon>Pseudomonadati</taxon>
        <taxon>Pseudomonadota</taxon>
        <taxon>Alphaproteobacteria</taxon>
        <taxon>Hyphomicrobiales</taxon>
        <taxon>Devosiaceae</taxon>
        <taxon>Devosia</taxon>
    </lineage>
</organism>
<dbReference type="InterPro" id="IPR035434">
    <property type="entry name" value="GCL_bact_plant"/>
</dbReference>
<evidence type="ECO:0000313" key="12">
    <source>
        <dbReference type="Proteomes" id="UP001222118"/>
    </source>
</evidence>
<comment type="subunit">
    <text evidence="3">Homodimer or monomer when oxidized or reduced, respectively.</text>
</comment>
<reference evidence="11 12" key="1">
    <citation type="submission" date="2023-02" db="EMBL/GenBank/DDBJ databases">
        <title>Devosia chondri sp. nov., isolated from the phycosphere of marine algae.</title>
        <authorList>
            <person name="Kim J.M."/>
            <person name="Lee J.K."/>
            <person name="Choi B.J."/>
            <person name="Bayburt H."/>
            <person name="Jeon C.O."/>
        </authorList>
    </citation>
    <scope>NUCLEOTIDE SEQUENCE [LARGE SCALE GENOMIC DNA]</scope>
    <source>
        <strain evidence="11 12">G2-5</strain>
    </source>
</reference>
<name>A0ABY7YZ07_9HYPH</name>
<protein>
    <recommendedName>
        <fullName evidence="10">Glutamate--cysteine ligase</fullName>
        <ecNumber evidence="10">6.3.2.2</ecNumber>
    </recommendedName>
</protein>
<sequence>MAGADIFSPPIETRADLIDAMARGAKPRADWRIGTEHEKHVFHTDPLRPVTYAGPQGIKALLEGIEKETGWVPFYDGDNIIGLRNHEVAGGISLEPGGQFELSGAQQEDLHGTADEVAEHMRVAKKVAAPLDIHFLGLGVTPFWSVAEIPAMPKSRYGIMKPYMEKVGTLGTSMMFRSCTVQTNLDFASEADMVKKLRVSVALQPIATALFANSPFVDGKESGYLSYRSHIWLNTDNQRTGMLPFAFDEGFGFEQYADYALDVPMYFVIRDGQYVNVAGESFREFLAGRLPQLPGEKPTIKDWEDHLSTIFPEVRLKQFLEMRGADMGDEKSVTALSAFWVGLLYDDIALEAAWELVKDWSLDDHDMFRREVPRQGLMTPYDRTNVYDIAAQAVGIAEAGLVRRGVLNAKGQDETVHLASLEETISQAKSPAKRWLDLYHTKWGGDLTKIYQAAEL</sequence>
<evidence type="ECO:0000256" key="7">
    <source>
        <dbReference type="ARBA" id="ARBA00022840"/>
    </source>
</evidence>
<proteinExistence type="inferred from homology"/>
<gene>
    <name evidence="11" type="ORF">PSQ90_03635</name>
</gene>
<evidence type="ECO:0000313" key="11">
    <source>
        <dbReference type="EMBL" id="WDR06566.1"/>
    </source>
</evidence>
<dbReference type="GO" id="GO:0004357">
    <property type="term" value="F:glutamate-cysteine ligase activity"/>
    <property type="evidence" value="ECO:0007669"/>
    <property type="project" value="UniProtKB-EC"/>
</dbReference>
<evidence type="ECO:0000256" key="1">
    <source>
        <dbReference type="ARBA" id="ARBA00005006"/>
    </source>
</evidence>
<evidence type="ECO:0000256" key="5">
    <source>
        <dbReference type="ARBA" id="ARBA00022684"/>
    </source>
</evidence>